<protein>
    <submittedName>
        <fullName evidence="3">Uncharacterized protein</fullName>
    </submittedName>
</protein>
<keyword evidence="1" id="KW-0175">Coiled coil</keyword>
<comment type="caution">
    <text evidence="3">The sequence shown here is derived from an EMBL/GenBank/DDBJ whole genome shotgun (WGS) entry which is preliminary data.</text>
</comment>
<reference evidence="3 4" key="1">
    <citation type="submission" date="2017-06" db="EMBL/GenBank/DDBJ databases">
        <title>A platform for efficient transgenesis in Macrostomum lignano, a flatworm model organism for stem cell research.</title>
        <authorList>
            <person name="Berezikov E."/>
        </authorList>
    </citation>
    <scope>NUCLEOTIDE SEQUENCE [LARGE SCALE GENOMIC DNA]</scope>
    <source>
        <strain evidence="3">DV1</strain>
        <tissue evidence="3">Whole organism</tissue>
    </source>
</reference>
<dbReference type="EMBL" id="NIVC01000059">
    <property type="protein sequence ID" value="PAA92242.1"/>
    <property type="molecule type" value="Genomic_DNA"/>
</dbReference>
<feature type="compositionally biased region" description="Polar residues" evidence="2">
    <location>
        <begin position="154"/>
        <end position="178"/>
    </location>
</feature>
<gene>
    <name evidence="3" type="ORF">BOX15_Mlig008757g1</name>
</gene>
<evidence type="ECO:0000313" key="3">
    <source>
        <dbReference type="EMBL" id="PAA92242.1"/>
    </source>
</evidence>
<keyword evidence="4" id="KW-1185">Reference proteome</keyword>
<dbReference type="Proteomes" id="UP000215902">
    <property type="component" value="Unassembled WGS sequence"/>
</dbReference>
<evidence type="ECO:0000313" key="4">
    <source>
        <dbReference type="Proteomes" id="UP000215902"/>
    </source>
</evidence>
<evidence type="ECO:0000256" key="1">
    <source>
        <dbReference type="SAM" id="Coils"/>
    </source>
</evidence>
<organism evidence="3 4">
    <name type="scientific">Macrostomum lignano</name>
    <dbReference type="NCBI Taxonomy" id="282301"/>
    <lineage>
        <taxon>Eukaryota</taxon>
        <taxon>Metazoa</taxon>
        <taxon>Spiralia</taxon>
        <taxon>Lophotrochozoa</taxon>
        <taxon>Platyhelminthes</taxon>
        <taxon>Rhabditophora</taxon>
        <taxon>Macrostomorpha</taxon>
        <taxon>Macrostomida</taxon>
        <taxon>Macrostomidae</taxon>
        <taxon>Macrostomum</taxon>
    </lineage>
</organism>
<sequence>MRVNPDSVENADKQVQRLQELVQKLEQQNSKIRTESAAYQTWNRRPGRQSTAAVPEKSKLRVLFNDIDEDDDLQWLIRSPYKQYADRSAESTRQWLITAAPNDNKDQSSKLLSQLRRPGSHVTDQPVLDRKSHVSTAGSRTNQISTSKRENIVGATQSSRNSTEQVTTSSNANVEGNQSSHVVSISSSFQGYRHHNRFGYRCN</sequence>
<feature type="coiled-coil region" evidence="1">
    <location>
        <begin position="8"/>
        <end position="38"/>
    </location>
</feature>
<accession>A0A267H3V8</accession>
<feature type="compositionally biased region" description="Polar residues" evidence="2">
    <location>
        <begin position="134"/>
        <end position="146"/>
    </location>
</feature>
<feature type="region of interest" description="Disordered" evidence="2">
    <location>
        <begin position="100"/>
        <end position="179"/>
    </location>
</feature>
<dbReference type="AlphaFoldDB" id="A0A267H3V8"/>
<proteinExistence type="predicted"/>
<evidence type="ECO:0000256" key="2">
    <source>
        <dbReference type="SAM" id="MobiDB-lite"/>
    </source>
</evidence>
<name>A0A267H3V8_9PLAT</name>